<protein>
    <submittedName>
        <fullName evidence="1">BQ2448_6229 protein</fullName>
    </submittedName>
</protein>
<keyword evidence="2" id="KW-1185">Reference proteome</keyword>
<dbReference type="AlphaFoldDB" id="A0A238FLZ3"/>
<dbReference type="Proteomes" id="UP000198372">
    <property type="component" value="Unassembled WGS sequence"/>
</dbReference>
<proteinExistence type="predicted"/>
<evidence type="ECO:0000313" key="2">
    <source>
        <dbReference type="Proteomes" id="UP000198372"/>
    </source>
</evidence>
<name>A0A238FLZ3_9BASI</name>
<gene>
    <name evidence="1" type="ORF">BQ2448_6229</name>
</gene>
<evidence type="ECO:0000313" key="1">
    <source>
        <dbReference type="EMBL" id="SCV73799.1"/>
    </source>
</evidence>
<reference evidence="2" key="1">
    <citation type="submission" date="2016-09" db="EMBL/GenBank/DDBJ databases">
        <authorList>
            <person name="Jeantristanb JTB J.-T."/>
            <person name="Ricardo R."/>
        </authorList>
    </citation>
    <scope>NUCLEOTIDE SEQUENCE [LARGE SCALE GENOMIC DNA]</scope>
</reference>
<sequence>MGGLSAIGVSNIAFIAASGQPVMLTGVLHTPGLDVNDRQCPQGWMLTTHDRKGR</sequence>
<organism evidence="1 2">
    <name type="scientific">Microbotryum intermedium</name>
    <dbReference type="NCBI Taxonomy" id="269621"/>
    <lineage>
        <taxon>Eukaryota</taxon>
        <taxon>Fungi</taxon>
        <taxon>Dikarya</taxon>
        <taxon>Basidiomycota</taxon>
        <taxon>Pucciniomycotina</taxon>
        <taxon>Microbotryomycetes</taxon>
        <taxon>Microbotryales</taxon>
        <taxon>Microbotryaceae</taxon>
        <taxon>Microbotryum</taxon>
    </lineage>
</organism>
<dbReference type="EMBL" id="FMSP01000019">
    <property type="protein sequence ID" value="SCV73799.1"/>
    <property type="molecule type" value="Genomic_DNA"/>
</dbReference>
<accession>A0A238FLZ3</accession>